<dbReference type="EMBL" id="KL363228">
    <property type="protein sequence ID" value="KFD52365.1"/>
    <property type="molecule type" value="Genomic_DNA"/>
</dbReference>
<reference evidence="1 2" key="1">
    <citation type="journal article" date="2014" name="Nat. Genet.">
        <title>Genome and transcriptome of the porcine whipworm Trichuris suis.</title>
        <authorList>
            <person name="Jex A.R."/>
            <person name="Nejsum P."/>
            <person name="Schwarz E.M."/>
            <person name="Hu L."/>
            <person name="Young N.D."/>
            <person name="Hall R.S."/>
            <person name="Korhonen P.K."/>
            <person name="Liao S."/>
            <person name="Thamsborg S."/>
            <person name="Xia J."/>
            <person name="Xu P."/>
            <person name="Wang S."/>
            <person name="Scheerlinck J.P."/>
            <person name="Hofmann A."/>
            <person name="Sternberg P.W."/>
            <person name="Wang J."/>
            <person name="Gasser R.B."/>
        </authorList>
    </citation>
    <scope>NUCLEOTIDE SEQUENCE [LARGE SCALE GENOMIC DNA]</scope>
    <source>
        <strain evidence="1">DCEP-RM93M</strain>
    </source>
</reference>
<sequence>MGNLPTVFIRQDNGNNGKFHTVPSLMKTYVPITRHPIFKHDSGMTLNLMRSLHARVLRQHIPLQRLPVVLWRMYMMQATPTDR</sequence>
<keyword evidence="2" id="KW-1185">Reference proteome</keyword>
<accession>A0A085M569</accession>
<gene>
    <name evidence="1" type="ORF">M513_06746</name>
</gene>
<protein>
    <submittedName>
        <fullName evidence="1">Uncharacterized protein</fullName>
    </submittedName>
</protein>
<dbReference type="Proteomes" id="UP000030764">
    <property type="component" value="Unassembled WGS sequence"/>
</dbReference>
<evidence type="ECO:0000313" key="1">
    <source>
        <dbReference type="EMBL" id="KFD52365.1"/>
    </source>
</evidence>
<dbReference type="AlphaFoldDB" id="A0A085M569"/>
<name>A0A085M569_9BILA</name>
<organism evidence="1 2">
    <name type="scientific">Trichuris suis</name>
    <name type="common">pig whipworm</name>
    <dbReference type="NCBI Taxonomy" id="68888"/>
    <lineage>
        <taxon>Eukaryota</taxon>
        <taxon>Metazoa</taxon>
        <taxon>Ecdysozoa</taxon>
        <taxon>Nematoda</taxon>
        <taxon>Enoplea</taxon>
        <taxon>Dorylaimia</taxon>
        <taxon>Trichinellida</taxon>
        <taxon>Trichuridae</taxon>
        <taxon>Trichuris</taxon>
    </lineage>
</organism>
<evidence type="ECO:0000313" key="2">
    <source>
        <dbReference type="Proteomes" id="UP000030764"/>
    </source>
</evidence>
<proteinExistence type="predicted"/>